<dbReference type="EMBL" id="JBHTIS010000801">
    <property type="protein sequence ID" value="MFD1046814.1"/>
    <property type="molecule type" value="Genomic_DNA"/>
</dbReference>
<dbReference type="Pfam" id="PF00069">
    <property type="entry name" value="Pkinase"/>
    <property type="match status" value="1"/>
</dbReference>
<sequence length="217" mass="24353">MRTIGQGRYSLARTVSHDGNGLLWAARDNDTGRELIVKELIPPDELVGQQEYIHSQHAYRDARIAKTLDSPTLAKVYDAINEDGTIYVVTEQVAARRLNDLIEEKGPQPEAWVTLMADQLLTAIETTQDAGLTHYGVTPRRLAVIDEVEPIVKLTDFGFGTVNRDPTIDLWDLGRTLYYAVEGRPLQKNRPVMKICTGPLAQLIPRLLEPDPEARIR</sequence>
<evidence type="ECO:0000313" key="4">
    <source>
        <dbReference type="EMBL" id="MFD1046814.1"/>
    </source>
</evidence>
<protein>
    <submittedName>
        <fullName evidence="4">Protein kinase</fullName>
    </submittedName>
</protein>
<keyword evidence="2" id="KW-0067">ATP-binding</keyword>
<dbReference type="InterPro" id="IPR000719">
    <property type="entry name" value="Prot_kinase_dom"/>
</dbReference>
<dbReference type="InterPro" id="IPR011009">
    <property type="entry name" value="Kinase-like_dom_sf"/>
</dbReference>
<comment type="caution">
    <text evidence="4">The sequence shown here is derived from an EMBL/GenBank/DDBJ whole genome shotgun (WGS) entry which is preliminary data.</text>
</comment>
<dbReference type="PROSITE" id="PS50011">
    <property type="entry name" value="PROTEIN_KINASE_DOM"/>
    <property type="match status" value="1"/>
</dbReference>
<dbReference type="Gene3D" id="3.30.200.20">
    <property type="entry name" value="Phosphorylase Kinase, domain 1"/>
    <property type="match status" value="1"/>
</dbReference>
<keyword evidence="4" id="KW-0808">Transferase</keyword>
<accession>A0ABW3MB32</accession>
<keyword evidence="4" id="KW-0418">Kinase</keyword>
<dbReference type="PANTHER" id="PTHR24346">
    <property type="entry name" value="MAP/MICROTUBULE AFFINITY-REGULATING KINASE"/>
    <property type="match status" value="1"/>
</dbReference>
<organism evidence="4 5">
    <name type="scientific">Kibdelosporangium lantanae</name>
    <dbReference type="NCBI Taxonomy" id="1497396"/>
    <lineage>
        <taxon>Bacteria</taxon>
        <taxon>Bacillati</taxon>
        <taxon>Actinomycetota</taxon>
        <taxon>Actinomycetes</taxon>
        <taxon>Pseudonocardiales</taxon>
        <taxon>Pseudonocardiaceae</taxon>
        <taxon>Kibdelosporangium</taxon>
    </lineage>
</organism>
<keyword evidence="5" id="KW-1185">Reference proteome</keyword>
<dbReference type="PANTHER" id="PTHR24346:SF30">
    <property type="entry name" value="MATERNAL EMBRYONIC LEUCINE ZIPPER KINASE"/>
    <property type="match status" value="1"/>
</dbReference>
<dbReference type="Gene3D" id="1.10.510.10">
    <property type="entry name" value="Transferase(Phosphotransferase) domain 1"/>
    <property type="match status" value="1"/>
</dbReference>
<dbReference type="SUPFAM" id="SSF56112">
    <property type="entry name" value="Protein kinase-like (PK-like)"/>
    <property type="match status" value="1"/>
</dbReference>
<feature type="non-terminal residue" evidence="4">
    <location>
        <position position="217"/>
    </location>
</feature>
<proteinExistence type="predicted"/>
<evidence type="ECO:0000313" key="5">
    <source>
        <dbReference type="Proteomes" id="UP001597045"/>
    </source>
</evidence>
<dbReference type="Proteomes" id="UP001597045">
    <property type="component" value="Unassembled WGS sequence"/>
</dbReference>
<evidence type="ECO:0000256" key="2">
    <source>
        <dbReference type="ARBA" id="ARBA00022840"/>
    </source>
</evidence>
<keyword evidence="1" id="KW-0547">Nucleotide-binding</keyword>
<gene>
    <name evidence="4" type="ORF">ACFQ1S_15280</name>
</gene>
<name>A0ABW3MB32_9PSEU</name>
<reference evidence="5" key="1">
    <citation type="journal article" date="2019" name="Int. J. Syst. Evol. Microbiol.">
        <title>The Global Catalogue of Microorganisms (GCM) 10K type strain sequencing project: providing services to taxonomists for standard genome sequencing and annotation.</title>
        <authorList>
            <consortium name="The Broad Institute Genomics Platform"/>
            <consortium name="The Broad Institute Genome Sequencing Center for Infectious Disease"/>
            <person name="Wu L."/>
            <person name="Ma J."/>
        </authorList>
    </citation>
    <scope>NUCLEOTIDE SEQUENCE [LARGE SCALE GENOMIC DNA]</scope>
    <source>
        <strain evidence="5">JCM 31486</strain>
    </source>
</reference>
<dbReference type="GO" id="GO:0016301">
    <property type="term" value="F:kinase activity"/>
    <property type="evidence" value="ECO:0007669"/>
    <property type="project" value="UniProtKB-KW"/>
</dbReference>
<feature type="domain" description="Protein kinase" evidence="3">
    <location>
        <begin position="1"/>
        <end position="217"/>
    </location>
</feature>
<evidence type="ECO:0000259" key="3">
    <source>
        <dbReference type="PROSITE" id="PS50011"/>
    </source>
</evidence>
<evidence type="ECO:0000256" key="1">
    <source>
        <dbReference type="ARBA" id="ARBA00022741"/>
    </source>
</evidence>
<dbReference type="SMART" id="SM00220">
    <property type="entry name" value="S_TKc"/>
    <property type="match status" value="1"/>
</dbReference>